<keyword evidence="3 6" id="KW-0479">Metal-binding</keyword>
<evidence type="ECO:0000256" key="8">
    <source>
        <dbReference type="RuleBase" id="RU004327"/>
    </source>
</evidence>
<dbReference type="InterPro" id="IPR005845">
    <property type="entry name" value="A-D-PHexomutase_a/b/a-II"/>
</dbReference>
<evidence type="ECO:0000256" key="1">
    <source>
        <dbReference type="ARBA" id="ARBA00010231"/>
    </source>
</evidence>
<protein>
    <recommendedName>
        <fullName evidence="6 8">Phosphoglucosamine mutase</fullName>
        <ecNumber evidence="6 8">5.4.2.10</ecNumber>
    </recommendedName>
</protein>
<comment type="cofactor">
    <cofactor evidence="6">
        <name>Mg(2+)</name>
        <dbReference type="ChEBI" id="CHEBI:18420"/>
    </cofactor>
    <text evidence="6">Binds 1 Mg(2+) ion per subunit.</text>
</comment>
<dbReference type="InterPro" id="IPR005841">
    <property type="entry name" value="Alpha-D-phosphohexomutase_SF"/>
</dbReference>
<dbReference type="OrthoDB" id="9803322at2"/>
<dbReference type="InterPro" id="IPR036900">
    <property type="entry name" value="A-D-PHexomutase_C_sf"/>
</dbReference>
<reference evidence="13 14" key="1">
    <citation type="submission" date="2016-10" db="EMBL/GenBank/DDBJ databases">
        <authorList>
            <person name="de Groot N.N."/>
        </authorList>
    </citation>
    <scope>NUCLEOTIDE SEQUENCE [LARGE SCALE GENOMIC DNA]</scope>
    <source>
        <strain evidence="13 14">DSM 23609</strain>
    </source>
</reference>
<evidence type="ECO:0000256" key="2">
    <source>
        <dbReference type="ARBA" id="ARBA00022553"/>
    </source>
</evidence>
<feature type="modified residue" description="Phosphoserine" evidence="6">
    <location>
        <position position="102"/>
    </location>
</feature>
<dbReference type="GO" id="GO:0000287">
    <property type="term" value="F:magnesium ion binding"/>
    <property type="evidence" value="ECO:0007669"/>
    <property type="project" value="UniProtKB-UniRule"/>
</dbReference>
<evidence type="ECO:0000256" key="6">
    <source>
        <dbReference type="HAMAP-Rule" id="MF_01554"/>
    </source>
</evidence>
<dbReference type="RefSeq" id="WP_091531632.1">
    <property type="nucleotide sequence ID" value="NZ_FOOC01000002.1"/>
</dbReference>
<dbReference type="GO" id="GO:0004615">
    <property type="term" value="F:phosphomannomutase activity"/>
    <property type="evidence" value="ECO:0007669"/>
    <property type="project" value="TreeGrafter"/>
</dbReference>
<evidence type="ECO:0000259" key="12">
    <source>
        <dbReference type="Pfam" id="PF02880"/>
    </source>
</evidence>
<dbReference type="InterPro" id="IPR005843">
    <property type="entry name" value="A-D-PHexomutase_C"/>
</dbReference>
<dbReference type="EC" id="5.4.2.10" evidence="6 8"/>
<feature type="binding site" evidence="6">
    <location>
        <position position="240"/>
    </location>
    <ligand>
        <name>Mg(2+)</name>
        <dbReference type="ChEBI" id="CHEBI:18420"/>
    </ligand>
</feature>
<dbReference type="PANTHER" id="PTHR42946">
    <property type="entry name" value="PHOSPHOHEXOSE MUTASE"/>
    <property type="match status" value="1"/>
</dbReference>
<comment type="function">
    <text evidence="6 8">Catalyzes the conversion of glucosamine-6-phosphate to glucosamine-1-phosphate.</text>
</comment>
<dbReference type="SUPFAM" id="SSF53738">
    <property type="entry name" value="Phosphoglucomutase, first 3 domains"/>
    <property type="match status" value="3"/>
</dbReference>
<evidence type="ECO:0000259" key="10">
    <source>
        <dbReference type="Pfam" id="PF02878"/>
    </source>
</evidence>
<dbReference type="InterPro" id="IPR016066">
    <property type="entry name" value="A-D-PHexomutase_CS"/>
</dbReference>
<evidence type="ECO:0000313" key="14">
    <source>
        <dbReference type="Proteomes" id="UP000199771"/>
    </source>
</evidence>
<dbReference type="InterPro" id="IPR006352">
    <property type="entry name" value="GlmM_bact"/>
</dbReference>
<dbReference type="EMBL" id="FOOC01000002">
    <property type="protein sequence ID" value="SFF33958.1"/>
    <property type="molecule type" value="Genomic_DNA"/>
</dbReference>
<feature type="domain" description="Alpha-D-phosphohexomutase alpha/beta/alpha" evidence="11">
    <location>
        <begin position="157"/>
        <end position="253"/>
    </location>
</feature>
<evidence type="ECO:0000256" key="4">
    <source>
        <dbReference type="ARBA" id="ARBA00022842"/>
    </source>
</evidence>
<keyword evidence="4 6" id="KW-0460">Magnesium</keyword>
<dbReference type="STRING" id="1076937.SAMN04488120_102280"/>
<sequence>MSRKYFGTDGVRGRVGTPPMTPDFALKLGWAAGRVLGAGTNQARVVIGKDTRRSGYLFESALEAGFAAAGVESDLLGPLPTPGVAYLTRALRARAGVVISASHNPHHDNGVKFFGPDGCKLSDEIELEIEAMLEQPMTCVEPDRLGRAKRLTDGPGRYIEFCKSSFGERSLAGLRIVLDCANGAAYKVGPAVFQELDADVTVIGNQPDGLNINLECGSTHLASLQRAVVETGADLGIALDGDADRCLMVDAQGNEVDGDQILYIIARLRQATGGLSGPVVGTLMSNLGLEHALRALGIAFVRAKVGDRYVMETLRACGGILGGETSGHTICLDKTTTGDGIVTALQVLSALLRENRSLAELACAMPKYPQVLINVPVSAAAAAILETPQVVAAQADVRARLAGRGRILLRPSGTEPLIRVMVEAEDPAETRQMAEYLAERVRDACS</sequence>
<dbReference type="Gene3D" id="3.30.310.50">
    <property type="entry name" value="Alpha-D-phosphohexomutase, C-terminal domain"/>
    <property type="match status" value="1"/>
</dbReference>
<dbReference type="NCBIfam" id="TIGR01455">
    <property type="entry name" value="glmM"/>
    <property type="match status" value="1"/>
</dbReference>
<feature type="domain" description="Alpha-D-phosphohexomutase C-terminal" evidence="9">
    <location>
        <begin position="372"/>
        <end position="439"/>
    </location>
</feature>
<dbReference type="FunFam" id="3.30.310.50:FF:000001">
    <property type="entry name" value="Phosphoglucosamine mutase"/>
    <property type="match status" value="1"/>
</dbReference>
<evidence type="ECO:0000259" key="11">
    <source>
        <dbReference type="Pfam" id="PF02879"/>
    </source>
</evidence>
<organism evidence="13 14">
    <name type="scientific">Fontimonas thermophila</name>
    <dbReference type="NCBI Taxonomy" id="1076937"/>
    <lineage>
        <taxon>Bacteria</taxon>
        <taxon>Pseudomonadati</taxon>
        <taxon>Pseudomonadota</taxon>
        <taxon>Gammaproteobacteria</taxon>
        <taxon>Nevskiales</taxon>
        <taxon>Nevskiaceae</taxon>
        <taxon>Fontimonas</taxon>
    </lineage>
</organism>
<dbReference type="Gene3D" id="3.40.120.10">
    <property type="entry name" value="Alpha-D-Glucose-1,6-Bisphosphate, subunit A, domain 3"/>
    <property type="match status" value="3"/>
</dbReference>
<feature type="domain" description="Alpha-D-phosphohexomutase alpha/beta/alpha" evidence="12">
    <location>
        <begin position="257"/>
        <end position="368"/>
    </location>
</feature>
<gene>
    <name evidence="6" type="primary">glmM</name>
    <name evidence="13" type="ORF">SAMN04488120_102280</name>
</gene>
<dbReference type="PANTHER" id="PTHR42946:SF1">
    <property type="entry name" value="PHOSPHOGLUCOMUTASE (ALPHA-D-GLUCOSE-1,6-BISPHOSPHATE-DEPENDENT)"/>
    <property type="match status" value="1"/>
</dbReference>
<dbReference type="PROSITE" id="PS00710">
    <property type="entry name" value="PGM_PMM"/>
    <property type="match status" value="1"/>
</dbReference>
<dbReference type="NCBIfam" id="NF008139">
    <property type="entry name" value="PRK10887.1"/>
    <property type="match status" value="1"/>
</dbReference>
<evidence type="ECO:0000256" key="7">
    <source>
        <dbReference type="RuleBase" id="RU004326"/>
    </source>
</evidence>
<dbReference type="InterPro" id="IPR050060">
    <property type="entry name" value="Phosphoglucosamine_mutase"/>
</dbReference>
<dbReference type="GO" id="GO:0008966">
    <property type="term" value="F:phosphoglucosamine mutase activity"/>
    <property type="evidence" value="ECO:0007669"/>
    <property type="project" value="UniProtKB-UniRule"/>
</dbReference>
<dbReference type="InterPro" id="IPR005844">
    <property type="entry name" value="A-D-PHexomutase_a/b/a-I"/>
</dbReference>
<dbReference type="SUPFAM" id="SSF55957">
    <property type="entry name" value="Phosphoglucomutase, C-terminal domain"/>
    <property type="match status" value="1"/>
</dbReference>
<feature type="binding site" evidence="6">
    <location>
        <position position="242"/>
    </location>
    <ligand>
        <name>Mg(2+)</name>
        <dbReference type="ChEBI" id="CHEBI:18420"/>
    </ligand>
</feature>
<dbReference type="GO" id="GO:0005829">
    <property type="term" value="C:cytosol"/>
    <property type="evidence" value="ECO:0007669"/>
    <property type="project" value="TreeGrafter"/>
</dbReference>
<evidence type="ECO:0000256" key="3">
    <source>
        <dbReference type="ARBA" id="ARBA00022723"/>
    </source>
</evidence>
<proteinExistence type="inferred from homology"/>
<dbReference type="GO" id="GO:0006048">
    <property type="term" value="P:UDP-N-acetylglucosamine biosynthetic process"/>
    <property type="evidence" value="ECO:0007669"/>
    <property type="project" value="TreeGrafter"/>
</dbReference>
<comment type="PTM">
    <text evidence="6">Activated by phosphorylation.</text>
</comment>
<dbReference type="InterPro" id="IPR005846">
    <property type="entry name" value="A-D-PHexomutase_a/b/a-III"/>
</dbReference>
<keyword evidence="14" id="KW-1185">Reference proteome</keyword>
<dbReference type="Pfam" id="PF00408">
    <property type="entry name" value="PGM_PMM_IV"/>
    <property type="match status" value="1"/>
</dbReference>
<feature type="binding site" description="via phosphate group" evidence="6">
    <location>
        <position position="102"/>
    </location>
    <ligand>
        <name>Mg(2+)</name>
        <dbReference type="ChEBI" id="CHEBI:18420"/>
    </ligand>
</feature>
<keyword evidence="2 6" id="KW-0597">Phosphoprotein</keyword>
<feature type="binding site" evidence="6">
    <location>
        <position position="244"/>
    </location>
    <ligand>
        <name>Mg(2+)</name>
        <dbReference type="ChEBI" id="CHEBI:18420"/>
    </ligand>
</feature>
<keyword evidence="5 6" id="KW-0413">Isomerase</keyword>
<evidence type="ECO:0000313" key="13">
    <source>
        <dbReference type="EMBL" id="SFF33958.1"/>
    </source>
</evidence>
<dbReference type="FunFam" id="3.40.120.10:FF:000001">
    <property type="entry name" value="Phosphoglucosamine mutase"/>
    <property type="match status" value="1"/>
</dbReference>
<dbReference type="Pfam" id="PF02878">
    <property type="entry name" value="PGM_PMM_I"/>
    <property type="match status" value="1"/>
</dbReference>
<feature type="active site" description="Phosphoserine intermediate" evidence="6">
    <location>
        <position position="102"/>
    </location>
</feature>
<dbReference type="HAMAP" id="MF_01554_B">
    <property type="entry name" value="GlmM_B"/>
    <property type="match status" value="1"/>
</dbReference>
<dbReference type="GO" id="GO:0009252">
    <property type="term" value="P:peptidoglycan biosynthetic process"/>
    <property type="evidence" value="ECO:0007669"/>
    <property type="project" value="UniProtKB-ARBA"/>
</dbReference>
<comment type="catalytic activity">
    <reaction evidence="6 8">
        <text>alpha-D-glucosamine 1-phosphate = D-glucosamine 6-phosphate</text>
        <dbReference type="Rhea" id="RHEA:23424"/>
        <dbReference type="ChEBI" id="CHEBI:58516"/>
        <dbReference type="ChEBI" id="CHEBI:58725"/>
        <dbReference type="EC" id="5.4.2.10"/>
    </reaction>
</comment>
<dbReference type="AlphaFoldDB" id="A0A1I2HWQ0"/>
<accession>A0A1I2HWQ0</accession>
<feature type="domain" description="Alpha-D-phosphohexomutase alpha/beta/alpha" evidence="10">
    <location>
        <begin position="3"/>
        <end position="135"/>
    </location>
</feature>
<comment type="similarity">
    <text evidence="1 6 7">Belongs to the phosphohexose mutase family.</text>
</comment>
<dbReference type="FunFam" id="3.40.120.10:FF:000003">
    <property type="entry name" value="Phosphoglucosamine mutase"/>
    <property type="match status" value="1"/>
</dbReference>
<name>A0A1I2HWQ0_9GAMM</name>
<dbReference type="CDD" id="cd05802">
    <property type="entry name" value="GlmM"/>
    <property type="match status" value="1"/>
</dbReference>
<dbReference type="PRINTS" id="PR00509">
    <property type="entry name" value="PGMPMM"/>
</dbReference>
<dbReference type="GO" id="GO:0005975">
    <property type="term" value="P:carbohydrate metabolic process"/>
    <property type="evidence" value="ECO:0007669"/>
    <property type="project" value="InterPro"/>
</dbReference>
<dbReference type="InterPro" id="IPR016055">
    <property type="entry name" value="A-D-PHexomutase_a/b/a-I/II/III"/>
</dbReference>
<dbReference type="Pfam" id="PF02880">
    <property type="entry name" value="PGM_PMM_III"/>
    <property type="match status" value="1"/>
</dbReference>
<dbReference type="Proteomes" id="UP000199771">
    <property type="component" value="Unassembled WGS sequence"/>
</dbReference>
<evidence type="ECO:0000256" key="5">
    <source>
        <dbReference type="ARBA" id="ARBA00023235"/>
    </source>
</evidence>
<evidence type="ECO:0000259" key="9">
    <source>
        <dbReference type="Pfam" id="PF00408"/>
    </source>
</evidence>
<dbReference type="Pfam" id="PF02879">
    <property type="entry name" value="PGM_PMM_II"/>
    <property type="match status" value="1"/>
</dbReference>